<protein>
    <submittedName>
        <fullName evidence="4">G protein-coupled receptor</fullName>
    </submittedName>
</protein>
<name>A0A0N4YLV3_NIPBR</name>
<dbReference type="WBParaSite" id="NBR_0001811001-mRNA-1">
    <property type="protein sequence ID" value="NBR_0001811001-mRNA-1"/>
    <property type="gene ID" value="NBR_0001811001"/>
</dbReference>
<reference evidence="2 3" key="2">
    <citation type="submission" date="2018-11" db="EMBL/GenBank/DDBJ databases">
        <authorList>
            <consortium name="Pathogen Informatics"/>
        </authorList>
    </citation>
    <scope>NUCLEOTIDE SEQUENCE [LARGE SCALE GENOMIC DNA]</scope>
</reference>
<evidence type="ECO:0000313" key="4">
    <source>
        <dbReference type="WBParaSite" id="NBR_0001811001-mRNA-1"/>
    </source>
</evidence>
<keyword evidence="1" id="KW-1133">Transmembrane helix</keyword>
<keyword evidence="1" id="KW-0812">Transmembrane</keyword>
<accession>A0A0N4YLV3</accession>
<feature type="transmembrane region" description="Helical" evidence="1">
    <location>
        <begin position="16"/>
        <end position="43"/>
    </location>
</feature>
<dbReference type="EMBL" id="UYSL01023186">
    <property type="protein sequence ID" value="VDL81832.1"/>
    <property type="molecule type" value="Genomic_DNA"/>
</dbReference>
<dbReference type="Proteomes" id="UP000271162">
    <property type="component" value="Unassembled WGS sequence"/>
</dbReference>
<organism evidence="4">
    <name type="scientific">Nippostrongylus brasiliensis</name>
    <name type="common">Rat hookworm</name>
    <dbReference type="NCBI Taxonomy" id="27835"/>
    <lineage>
        <taxon>Eukaryota</taxon>
        <taxon>Metazoa</taxon>
        <taxon>Ecdysozoa</taxon>
        <taxon>Nematoda</taxon>
        <taxon>Chromadorea</taxon>
        <taxon>Rhabditida</taxon>
        <taxon>Rhabditina</taxon>
        <taxon>Rhabditomorpha</taxon>
        <taxon>Strongyloidea</taxon>
        <taxon>Heligmosomidae</taxon>
        <taxon>Nippostrongylus</taxon>
    </lineage>
</organism>
<evidence type="ECO:0000313" key="3">
    <source>
        <dbReference type="Proteomes" id="UP000271162"/>
    </source>
</evidence>
<evidence type="ECO:0000256" key="1">
    <source>
        <dbReference type="SAM" id="Phobius"/>
    </source>
</evidence>
<keyword evidence="3" id="KW-1185">Reference proteome</keyword>
<gene>
    <name evidence="2" type="ORF">NBR_LOCUS18111</name>
</gene>
<feature type="transmembrane region" description="Helical" evidence="1">
    <location>
        <begin position="50"/>
        <end position="73"/>
    </location>
</feature>
<keyword evidence="1" id="KW-0472">Membrane</keyword>
<proteinExistence type="predicted"/>
<evidence type="ECO:0000313" key="2">
    <source>
        <dbReference type="EMBL" id="VDL81832.1"/>
    </source>
</evidence>
<sequence length="107" mass="11968">MVNGNPVSRNSTAATLYNIFSCIEITMYVVGFVFTMALLIIFYKTRLLHVNLVVVFCSLLISSSIASVIRIYYLLKIITESFVVEPEVVVIARLLRIGAVYAGRLTM</sequence>
<dbReference type="AlphaFoldDB" id="A0A0N4YLV3"/>
<reference evidence="4" key="1">
    <citation type="submission" date="2017-02" db="UniProtKB">
        <authorList>
            <consortium name="WormBaseParasite"/>
        </authorList>
    </citation>
    <scope>IDENTIFICATION</scope>
</reference>